<proteinExistence type="predicted"/>
<accession>A0ABW7CAK4</accession>
<comment type="caution">
    <text evidence="2">The sequence shown here is derived from an EMBL/GenBank/DDBJ whole genome shotgun (WGS) entry which is preliminary data.</text>
</comment>
<dbReference type="Gene3D" id="3.40.50.300">
    <property type="entry name" value="P-loop containing nucleotide triphosphate hydrolases"/>
    <property type="match status" value="1"/>
</dbReference>
<name>A0ABW7CAK4_9CYAN</name>
<dbReference type="RefSeq" id="WP_393013286.1">
    <property type="nucleotide sequence ID" value="NZ_JAZAQF010000069.1"/>
</dbReference>
<feature type="domain" description="ATPase AAA-type core" evidence="1">
    <location>
        <begin position="22"/>
        <end position="350"/>
    </location>
</feature>
<evidence type="ECO:0000313" key="3">
    <source>
        <dbReference type="Proteomes" id="UP001604335"/>
    </source>
</evidence>
<dbReference type="EMBL" id="JAZAQF010000069">
    <property type="protein sequence ID" value="MFG3818187.1"/>
    <property type="molecule type" value="Genomic_DNA"/>
</dbReference>
<organism evidence="2 3">
    <name type="scientific">Limnothrix redekei LRLZ20PSL1</name>
    <dbReference type="NCBI Taxonomy" id="3112953"/>
    <lineage>
        <taxon>Bacteria</taxon>
        <taxon>Bacillati</taxon>
        <taxon>Cyanobacteriota</taxon>
        <taxon>Cyanophyceae</taxon>
        <taxon>Pseudanabaenales</taxon>
        <taxon>Pseudanabaenaceae</taxon>
        <taxon>Limnothrix</taxon>
    </lineage>
</organism>
<dbReference type="PANTHER" id="PTHR43581:SF2">
    <property type="entry name" value="EXCINUCLEASE ATPASE SUBUNIT"/>
    <property type="match status" value="1"/>
</dbReference>
<dbReference type="InterPro" id="IPR051396">
    <property type="entry name" value="Bact_Antivir_Def_Nuclease"/>
</dbReference>
<dbReference type="InterPro" id="IPR003959">
    <property type="entry name" value="ATPase_AAA_core"/>
</dbReference>
<dbReference type="PANTHER" id="PTHR43581">
    <property type="entry name" value="ATP/GTP PHOSPHATASE"/>
    <property type="match status" value="1"/>
</dbReference>
<dbReference type="Proteomes" id="UP001604335">
    <property type="component" value="Unassembled WGS sequence"/>
</dbReference>
<sequence length="430" mass="48809">MEKLIIQGFAGLQDIEIIPKKINLLIGPQASGKSIIAKLLFYFRSFIQEIFLAGFNLESKPKFDRKMKGLFEQYFPLGSWGKLEFAIQYSLNSEYITINRKFIGRRVSKLDLAYSDFYRKALSEAKNIIGEVEDSPSFWKVIRESGLGVYPQAQIEFLTKTSEKLNTEAAFDQLFIPAGRSLFAIYDNNIFSFLSKDLTIDPLLVQFGRYYEQARNFAVKSGHEFEDRDTDALFLEFAYLKSRILSGEYIRHQGKDYIESSDGRAVKLSHSSSGQQETLPLILILESLLFSPAFSSTTTTSLGFSIYIEEPEAHLFPSAQRDIVNFIVTAYNAKSNQFRFFLTTHSPYILTSFNNLIQAGILSKDGHHDQVLKVIPASQILDPDDVAAYHVVDGKARNIIDPETQLIDAQIIDSISEELAIQFDQLLDIE</sequence>
<keyword evidence="3" id="KW-1185">Reference proteome</keyword>
<evidence type="ECO:0000313" key="2">
    <source>
        <dbReference type="EMBL" id="MFG3818187.1"/>
    </source>
</evidence>
<dbReference type="InterPro" id="IPR027417">
    <property type="entry name" value="P-loop_NTPase"/>
</dbReference>
<protein>
    <submittedName>
        <fullName evidence="2">AAA family ATPase</fullName>
    </submittedName>
</protein>
<gene>
    <name evidence="2" type="ORF">VPK24_11120</name>
</gene>
<evidence type="ECO:0000259" key="1">
    <source>
        <dbReference type="Pfam" id="PF13304"/>
    </source>
</evidence>
<dbReference type="Pfam" id="PF13304">
    <property type="entry name" value="AAA_21"/>
    <property type="match status" value="1"/>
</dbReference>
<reference evidence="3" key="1">
    <citation type="journal article" date="2024" name="Algal Res.">
        <title>Biochemical, toxicological and genomic investigation of a high-biomass producing Limnothrix strain isolated from Italian shallow drinking water reservoir.</title>
        <authorList>
            <person name="Simonazzi M."/>
            <person name="Shishido T.K."/>
            <person name="Delbaje E."/>
            <person name="Wahlsten M."/>
            <person name="Fewer D.P."/>
            <person name="Sivonen K."/>
            <person name="Pezzolesi L."/>
            <person name="Pistocchi R."/>
        </authorList>
    </citation>
    <scope>NUCLEOTIDE SEQUENCE [LARGE SCALE GENOMIC DNA]</scope>
    <source>
        <strain evidence="3">LRLZ20PSL1</strain>
    </source>
</reference>
<dbReference type="SUPFAM" id="SSF52540">
    <property type="entry name" value="P-loop containing nucleoside triphosphate hydrolases"/>
    <property type="match status" value="1"/>
</dbReference>